<evidence type="ECO:0008006" key="4">
    <source>
        <dbReference type="Google" id="ProtNLM"/>
    </source>
</evidence>
<protein>
    <recommendedName>
        <fullName evidence="4">B box-type domain-containing protein</fullName>
    </recommendedName>
</protein>
<organism evidence="2 3">
    <name type="scientific">Mytilus coruscus</name>
    <name type="common">Sea mussel</name>
    <dbReference type="NCBI Taxonomy" id="42192"/>
    <lineage>
        <taxon>Eukaryota</taxon>
        <taxon>Metazoa</taxon>
        <taxon>Spiralia</taxon>
        <taxon>Lophotrochozoa</taxon>
        <taxon>Mollusca</taxon>
        <taxon>Bivalvia</taxon>
        <taxon>Autobranchia</taxon>
        <taxon>Pteriomorphia</taxon>
        <taxon>Mytilida</taxon>
        <taxon>Mytiloidea</taxon>
        <taxon>Mytilidae</taxon>
        <taxon>Mytilinae</taxon>
        <taxon>Mytilus</taxon>
    </lineage>
</organism>
<proteinExistence type="predicted"/>
<keyword evidence="3" id="KW-1185">Reference proteome</keyword>
<evidence type="ECO:0000256" key="1">
    <source>
        <dbReference type="SAM" id="SignalP"/>
    </source>
</evidence>
<keyword evidence="1" id="KW-0732">Signal</keyword>
<sequence length="452" mass="51473">MTTNFNYYYLLACVFNFATCSLLETTCIEAPECGPCQSQNIFKAANKWCTTCEEGLCDNCNVHHKANKSITTSQHCNKTRLKKQSENRRYTVNELRTKINGYLDSLESQLLEKSQNMLTVEETTCIEAPECGPCQSQDIFKAANKWCTTCEEGLCDNCNVHHKANKASRHHNTVQIEKYKELQPFLSTLKTKCDLHDKPLELYFPNHENPCCSCCASINHATCLGITSFNQITTAVKKSCLREDIDKKMDDLLNKFDIIIKNRSGNKTRLKKQSENRRYTVNELRTKINGYLDSLESQLFEKSENMLTVEDAIESNLEFMIDPMIADSLSKLVDVHLKREKSTPSLNLQMTPSTCQIICDETAVLLTNFHTSAFTKDTTISSIMATLSGEIIVSDFSNKLLVLFCKEGKISKTIQLKEVPFGLTGIRDDKFVLSLPFLKTIRIYRMEDYEVD</sequence>
<dbReference type="PANTHER" id="PTHR25462">
    <property type="entry name" value="BONUS, ISOFORM C-RELATED"/>
    <property type="match status" value="1"/>
</dbReference>
<feature type="chain" id="PRO_5026800304" description="B box-type domain-containing protein" evidence="1">
    <location>
        <begin position="21"/>
        <end position="452"/>
    </location>
</feature>
<dbReference type="EMBL" id="CACVKT020007639">
    <property type="protein sequence ID" value="CAC5409117.1"/>
    <property type="molecule type" value="Genomic_DNA"/>
</dbReference>
<accession>A0A6J8DMZ6</accession>
<dbReference type="Proteomes" id="UP000507470">
    <property type="component" value="Unassembled WGS sequence"/>
</dbReference>
<dbReference type="GO" id="GO:0061630">
    <property type="term" value="F:ubiquitin protein ligase activity"/>
    <property type="evidence" value="ECO:0007669"/>
    <property type="project" value="TreeGrafter"/>
</dbReference>
<dbReference type="CDD" id="cd19757">
    <property type="entry name" value="Bbox1"/>
    <property type="match status" value="1"/>
</dbReference>
<evidence type="ECO:0000313" key="3">
    <source>
        <dbReference type="Proteomes" id="UP000507470"/>
    </source>
</evidence>
<dbReference type="Gene3D" id="3.30.160.60">
    <property type="entry name" value="Classic Zinc Finger"/>
    <property type="match status" value="1"/>
</dbReference>
<feature type="signal peptide" evidence="1">
    <location>
        <begin position="1"/>
        <end position="20"/>
    </location>
</feature>
<dbReference type="PANTHER" id="PTHR25462:SF296">
    <property type="entry name" value="MEIOTIC P26, ISOFORM F"/>
    <property type="match status" value="1"/>
</dbReference>
<dbReference type="AlphaFoldDB" id="A0A6J8DMZ6"/>
<evidence type="ECO:0000313" key="2">
    <source>
        <dbReference type="EMBL" id="CAC5409117.1"/>
    </source>
</evidence>
<name>A0A6J8DMZ6_MYTCO</name>
<reference evidence="2 3" key="1">
    <citation type="submission" date="2020-06" db="EMBL/GenBank/DDBJ databases">
        <authorList>
            <person name="Li R."/>
            <person name="Bekaert M."/>
        </authorList>
    </citation>
    <scope>NUCLEOTIDE SEQUENCE [LARGE SCALE GENOMIC DNA]</scope>
    <source>
        <strain evidence="3">wild</strain>
    </source>
</reference>
<dbReference type="InterPro" id="IPR047153">
    <property type="entry name" value="TRIM45/56/19-like"/>
</dbReference>
<gene>
    <name evidence="2" type="ORF">MCOR_42446</name>
</gene>